<dbReference type="AlphaFoldDB" id="A0A9P1N4Z5"/>
<evidence type="ECO:0008006" key="4">
    <source>
        <dbReference type="Google" id="ProtNLM"/>
    </source>
</evidence>
<accession>A0A9P1N4Z5</accession>
<protein>
    <recommendedName>
        <fullName evidence="4">SXP/RAL-2 family protein Ani s 5-like cation-binding domain-containing protein</fullName>
    </recommendedName>
</protein>
<dbReference type="EMBL" id="CANHGI010000005">
    <property type="protein sequence ID" value="CAI5451298.1"/>
    <property type="molecule type" value="Genomic_DNA"/>
</dbReference>
<evidence type="ECO:0000313" key="2">
    <source>
        <dbReference type="EMBL" id="CAI5451298.1"/>
    </source>
</evidence>
<comment type="caution">
    <text evidence="2">The sequence shown here is derived from an EMBL/GenBank/DDBJ whole genome shotgun (WGS) entry which is preliminary data.</text>
</comment>
<gene>
    <name evidence="2" type="ORF">CAMP_LOCUS13935</name>
</gene>
<evidence type="ECO:0000256" key="1">
    <source>
        <dbReference type="SAM" id="SignalP"/>
    </source>
</evidence>
<feature type="chain" id="PRO_5040401559" description="SXP/RAL-2 family protein Ani s 5-like cation-binding domain-containing protein" evidence="1">
    <location>
        <begin position="17"/>
        <end position="76"/>
    </location>
</feature>
<proteinExistence type="predicted"/>
<sequence length="76" mass="8464">MKIILIFLIIIGLCAAAPAFESLTDVIKRNQQNILSKVKVSKKTIDEAKKVINNSKIAKNEKEFFTALFNSLAAKQ</sequence>
<name>A0A9P1N4Z5_9PELO</name>
<keyword evidence="3" id="KW-1185">Reference proteome</keyword>
<dbReference type="Proteomes" id="UP001152747">
    <property type="component" value="Unassembled WGS sequence"/>
</dbReference>
<reference evidence="2" key="1">
    <citation type="submission" date="2022-11" db="EMBL/GenBank/DDBJ databases">
        <authorList>
            <person name="Kikuchi T."/>
        </authorList>
    </citation>
    <scope>NUCLEOTIDE SEQUENCE</scope>
    <source>
        <strain evidence="2">PS1010</strain>
    </source>
</reference>
<keyword evidence="1" id="KW-0732">Signal</keyword>
<organism evidence="2 3">
    <name type="scientific">Caenorhabditis angaria</name>
    <dbReference type="NCBI Taxonomy" id="860376"/>
    <lineage>
        <taxon>Eukaryota</taxon>
        <taxon>Metazoa</taxon>
        <taxon>Ecdysozoa</taxon>
        <taxon>Nematoda</taxon>
        <taxon>Chromadorea</taxon>
        <taxon>Rhabditida</taxon>
        <taxon>Rhabditina</taxon>
        <taxon>Rhabditomorpha</taxon>
        <taxon>Rhabditoidea</taxon>
        <taxon>Rhabditidae</taxon>
        <taxon>Peloderinae</taxon>
        <taxon>Caenorhabditis</taxon>
    </lineage>
</organism>
<feature type="signal peptide" evidence="1">
    <location>
        <begin position="1"/>
        <end position="16"/>
    </location>
</feature>
<evidence type="ECO:0000313" key="3">
    <source>
        <dbReference type="Proteomes" id="UP001152747"/>
    </source>
</evidence>